<dbReference type="GO" id="GO:0032025">
    <property type="term" value="P:response to cobalt ion"/>
    <property type="evidence" value="ECO:0007669"/>
    <property type="project" value="TreeGrafter"/>
</dbReference>
<evidence type="ECO:0000256" key="1">
    <source>
        <dbReference type="ARBA" id="ARBA00002510"/>
    </source>
</evidence>
<keyword evidence="8 13" id="KW-1133">Transmembrane helix</keyword>
<organism evidence="14 15">
    <name type="scientific">Ectopseudomonas toyotomiensis</name>
    <dbReference type="NCBI Taxonomy" id="554344"/>
    <lineage>
        <taxon>Bacteria</taxon>
        <taxon>Pseudomonadati</taxon>
        <taxon>Pseudomonadota</taxon>
        <taxon>Gammaproteobacteria</taxon>
        <taxon>Pseudomonadales</taxon>
        <taxon>Pseudomonadaceae</taxon>
        <taxon>Ectopseudomonas</taxon>
    </lineage>
</organism>
<evidence type="ECO:0000256" key="5">
    <source>
        <dbReference type="ARBA" id="ARBA00022475"/>
    </source>
</evidence>
<keyword evidence="4 13" id="KW-0813">Transport</keyword>
<dbReference type="PANTHER" id="PTHR40659">
    <property type="entry name" value="NICKEL/COBALT EFFLUX SYSTEM RCNA"/>
    <property type="match status" value="1"/>
</dbReference>
<dbReference type="InterPro" id="IPR051224">
    <property type="entry name" value="NiCoT_RcnA"/>
</dbReference>
<dbReference type="GeneID" id="300082141"/>
<comment type="subcellular location">
    <subcellularLocation>
        <location evidence="2 13">Cell membrane</location>
        <topology evidence="2 13">Multi-pass membrane protein</topology>
    </subcellularLocation>
</comment>
<dbReference type="PANTHER" id="PTHR40659:SF1">
    <property type="entry name" value="NICKEL_COBALT EFFLUX SYSTEM RCNA"/>
    <property type="match status" value="1"/>
</dbReference>
<dbReference type="GO" id="GO:0010045">
    <property type="term" value="P:response to nickel cation"/>
    <property type="evidence" value="ECO:0007669"/>
    <property type="project" value="TreeGrafter"/>
</dbReference>
<keyword evidence="6" id="KW-0533">Nickel</keyword>
<keyword evidence="5" id="KW-1003">Cell membrane</keyword>
<keyword evidence="9" id="KW-0406">Ion transport</keyword>
<evidence type="ECO:0000256" key="8">
    <source>
        <dbReference type="ARBA" id="ARBA00022989"/>
    </source>
</evidence>
<keyword evidence="3" id="KW-0171">Cobalt transport</keyword>
<dbReference type="Proteomes" id="UP000182025">
    <property type="component" value="Unassembled WGS sequence"/>
</dbReference>
<comment type="similarity">
    <text evidence="13">Belongs to the NiCoT transporter (TC 2.A.52) family.</text>
</comment>
<evidence type="ECO:0000256" key="12">
    <source>
        <dbReference type="ARBA" id="ARBA00023285"/>
    </source>
</evidence>
<dbReference type="RefSeq" id="WP_003116627.1">
    <property type="nucleotide sequence ID" value="NZ_FOXK01000006.1"/>
</dbReference>
<keyword evidence="11 13" id="KW-0472">Membrane</keyword>
<evidence type="ECO:0000256" key="3">
    <source>
        <dbReference type="ARBA" id="ARBA00022426"/>
    </source>
</evidence>
<reference evidence="15" key="1">
    <citation type="submission" date="2016-10" db="EMBL/GenBank/DDBJ databases">
        <authorList>
            <person name="Varghese N."/>
            <person name="Submissions S."/>
        </authorList>
    </citation>
    <scope>NUCLEOTIDE SEQUENCE [LARGE SCALE GENOMIC DNA]</scope>
    <source>
        <strain evidence="15">JCM 15604</strain>
    </source>
</reference>
<evidence type="ECO:0000313" key="15">
    <source>
        <dbReference type="Proteomes" id="UP000182025"/>
    </source>
</evidence>
<protein>
    <recommendedName>
        <fullName evidence="13">Nickel/cobalt efflux system</fullName>
    </recommendedName>
</protein>
<dbReference type="Pfam" id="PF03824">
    <property type="entry name" value="NicO"/>
    <property type="match status" value="2"/>
</dbReference>
<evidence type="ECO:0000256" key="2">
    <source>
        <dbReference type="ARBA" id="ARBA00004651"/>
    </source>
</evidence>
<keyword evidence="10" id="KW-0921">Nickel transport</keyword>
<proteinExistence type="inferred from homology"/>
<feature type="transmembrane region" description="Helical" evidence="13">
    <location>
        <begin position="54"/>
        <end position="79"/>
    </location>
</feature>
<accession>A0A1I5UAM4</accession>
<dbReference type="EMBL" id="FOXK01000006">
    <property type="protein sequence ID" value="SFP92281.1"/>
    <property type="molecule type" value="Genomic_DNA"/>
</dbReference>
<feature type="transmembrane region" description="Helical" evidence="13">
    <location>
        <begin position="15"/>
        <end position="33"/>
    </location>
</feature>
<dbReference type="OrthoDB" id="271709at2"/>
<feature type="transmembrane region" description="Helical" evidence="13">
    <location>
        <begin position="91"/>
        <end position="109"/>
    </location>
</feature>
<keyword evidence="15" id="KW-1185">Reference proteome</keyword>
<feature type="transmembrane region" description="Helical" evidence="13">
    <location>
        <begin position="349"/>
        <end position="368"/>
    </location>
</feature>
<dbReference type="GO" id="GO:0015099">
    <property type="term" value="F:nickel cation transmembrane transporter activity"/>
    <property type="evidence" value="ECO:0007669"/>
    <property type="project" value="UniProtKB-UniRule"/>
</dbReference>
<dbReference type="AlphaFoldDB" id="A0A1I5UAM4"/>
<sequence>MSSFAELLQQGASQAWLYVPTAILLGALHGLEPGHSKTMMAAFIVAIRGSVRQAILLGLAATASHTAVVWLVAIGGMYLGQNLDAQTTEPYFQLASAVLIIGIALWMLWRTWRGEQMWRFEQEGDHPHSHDHAHDETRRIDTGHGRIELSIFEEGVAPRWRLRTISGQPWKATDAWLQTTRANGRMRRFAFTERDGYLESVDEIPEPHEFDVRLSLGHGGHSHDYDLAFHEHAHADLDGLELSLDGYQDAHERAHANDIRRRFSSRNVSTGQVILFGLTGGLIPCPAAITVLLLCLQVKEVTLGAVLVLSFSVGLALTLVAVGVAAAIGTRHASNRWPWLGAVARRAPYLSSLLIIGVGIYVGLHGWAGLNT</sequence>
<dbReference type="GO" id="GO:0005886">
    <property type="term" value="C:plasma membrane"/>
    <property type="evidence" value="ECO:0007669"/>
    <property type="project" value="UniProtKB-SubCell"/>
</dbReference>
<evidence type="ECO:0000256" key="6">
    <source>
        <dbReference type="ARBA" id="ARBA00022596"/>
    </source>
</evidence>
<evidence type="ECO:0000256" key="7">
    <source>
        <dbReference type="ARBA" id="ARBA00022692"/>
    </source>
</evidence>
<evidence type="ECO:0000256" key="11">
    <source>
        <dbReference type="ARBA" id="ARBA00023136"/>
    </source>
</evidence>
<dbReference type="GO" id="GO:0006824">
    <property type="term" value="P:cobalt ion transport"/>
    <property type="evidence" value="ECO:0007669"/>
    <property type="project" value="UniProtKB-KW"/>
</dbReference>
<evidence type="ECO:0000256" key="10">
    <source>
        <dbReference type="ARBA" id="ARBA00023112"/>
    </source>
</evidence>
<comment type="function">
    <text evidence="1">Efflux system for nickel and cobalt.</text>
</comment>
<keyword evidence="12" id="KW-0170">Cobalt</keyword>
<feature type="transmembrane region" description="Helical" evidence="13">
    <location>
        <begin position="306"/>
        <end position="328"/>
    </location>
</feature>
<dbReference type="GO" id="GO:0046583">
    <property type="term" value="F:monoatomic cation efflux transmembrane transporter activity"/>
    <property type="evidence" value="ECO:0007669"/>
    <property type="project" value="TreeGrafter"/>
</dbReference>
<feature type="transmembrane region" description="Helical" evidence="13">
    <location>
        <begin position="273"/>
        <end position="294"/>
    </location>
</feature>
<dbReference type="InterPro" id="IPR011541">
    <property type="entry name" value="Ni/Co_transpt_high_affinity"/>
</dbReference>
<evidence type="ECO:0000256" key="13">
    <source>
        <dbReference type="RuleBase" id="RU362101"/>
    </source>
</evidence>
<dbReference type="NCBIfam" id="NF007454">
    <property type="entry name" value="PRK10019.1"/>
    <property type="match status" value="2"/>
</dbReference>
<name>A0A1I5UAM4_9GAMM</name>
<gene>
    <name evidence="14" type="ORF">SAMN05216177_106107</name>
</gene>
<evidence type="ECO:0000256" key="9">
    <source>
        <dbReference type="ARBA" id="ARBA00023065"/>
    </source>
</evidence>
<keyword evidence="7 13" id="KW-0812">Transmembrane</keyword>
<evidence type="ECO:0000313" key="14">
    <source>
        <dbReference type="EMBL" id="SFP92281.1"/>
    </source>
</evidence>
<evidence type="ECO:0000256" key="4">
    <source>
        <dbReference type="ARBA" id="ARBA00022448"/>
    </source>
</evidence>